<keyword evidence="2" id="KW-0413">Isomerase</keyword>
<dbReference type="Pfam" id="PF01177">
    <property type="entry name" value="Asp_Glu_race"/>
    <property type="match status" value="1"/>
</dbReference>
<evidence type="ECO:0000256" key="2">
    <source>
        <dbReference type="ARBA" id="ARBA00023235"/>
    </source>
</evidence>
<dbReference type="InterPro" id="IPR004380">
    <property type="entry name" value="Asp_race"/>
</dbReference>
<dbReference type="RefSeq" id="WP_377120856.1">
    <property type="nucleotide sequence ID" value="NZ_JBHRSD010000006.1"/>
</dbReference>
<evidence type="ECO:0000313" key="4">
    <source>
        <dbReference type="Proteomes" id="UP001595453"/>
    </source>
</evidence>
<evidence type="ECO:0000256" key="1">
    <source>
        <dbReference type="ARBA" id="ARBA00007847"/>
    </source>
</evidence>
<comment type="similarity">
    <text evidence="1">Belongs to the aspartate/glutamate racemases family.</text>
</comment>
<gene>
    <name evidence="3" type="ORF">ACFOEE_03230</name>
</gene>
<dbReference type="EMBL" id="JBHRSD010000006">
    <property type="protein sequence ID" value="MFC3031535.1"/>
    <property type="molecule type" value="Genomic_DNA"/>
</dbReference>
<organism evidence="3 4">
    <name type="scientific">Pseudoalteromonas fenneropenaei</name>
    <dbReference type="NCBI Taxonomy" id="1737459"/>
    <lineage>
        <taxon>Bacteria</taxon>
        <taxon>Pseudomonadati</taxon>
        <taxon>Pseudomonadota</taxon>
        <taxon>Gammaproteobacteria</taxon>
        <taxon>Alteromonadales</taxon>
        <taxon>Pseudoalteromonadaceae</taxon>
        <taxon>Pseudoalteromonas</taxon>
    </lineage>
</organism>
<dbReference type="Proteomes" id="UP001595453">
    <property type="component" value="Unassembled WGS sequence"/>
</dbReference>
<proteinExistence type="inferred from homology"/>
<name>A0ABV7CG28_9GAMM</name>
<dbReference type="Gene3D" id="3.40.50.1860">
    <property type="match status" value="2"/>
</dbReference>
<keyword evidence="4" id="KW-1185">Reference proteome</keyword>
<dbReference type="InterPro" id="IPR015942">
    <property type="entry name" value="Asp/Glu/hydantoin_racemase"/>
</dbReference>
<dbReference type="InterPro" id="IPR001920">
    <property type="entry name" value="Asp/Glu_race"/>
</dbReference>
<dbReference type="NCBIfam" id="TIGR00035">
    <property type="entry name" value="asp_race"/>
    <property type="match status" value="1"/>
</dbReference>
<dbReference type="SUPFAM" id="SSF53681">
    <property type="entry name" value="Aspartate/glutamate racemase"/>
    <property type="match status" value="2"/>
</dbReference>
<comment type="caution">
    <text evidence="3">The sequence shown here is derived from an EMBL/GenBank/DDBJ whole genome shotgun (WGS) entry which is preliminary data.</text>
</comment>
<reference evidence="4" key="1">
    <citation type="journal article" date="2019" name="Int. J. Syst. Evol. Microbiol.">
        <title>The Global Catalogue of Microorganisms (GCM) 10K type strain sequencing project: providing services to taxonomists for standard genome sequencing and annotation.</title>
        <authorList>
            <consortium name="The Broad Institute Genomics Platform"/>
            <consortium name="The Broad Institute Genome Sequencing Center for Infectious Disease"/>
            <person name="Wu L."/>
            <person name="Ma J."/>
        </authorList>
    </citation>
    <scope>NUCLEOTIDE SEQUENCE [LARGE SCALE GENOMIC DNA]</scope>
    <source>
        <strain evidence="4">KCTC 42730</strain>
    </source>
</reference>
<protein>
    <submittedName>
        <fullName evidence="3">Aspartate/glutamate racemase family protein</fullName>
    </submittedName>
</protein>
<accession>A0ABV7CG28</accession>
<dbReference type="PANTHER" id="PTHR21198">
    <property type="entry name" value="GLUTAMATE RACEMASE"/>
    <property type="match status" value="1"/>
</dbReference>
<dbReference type="PANTHER" id="PTHR21198:SF7">
    <property type="entry name" value="ASPARTATE-GLUTAMATE RACEMASE FAMILY"/>
    <property type="match status" value="1"/>
</dbReference>
<sequence>MKIIGIIGGMSWESTLNYYKYINQGIKSRLGGLHSAKLCLVSVDFAEIASLQQQGDWSQMTAILVQAGHALRAAGAECIVIATNTMHKVATEVEHEVGLPLLHIADATGQALQAQHHQQVALLGTKFTMQQRFYLERLERLGIECLVPTLAEQDDIHRIIYDELCQGEIKLQSKQRYLDIIARLHEQGASAIILGCTEIALLVEAQDCNVPLFDTTALHAQAAVEFALSSY</sequence>
<evidence type="ECO:0000313" key="3">
    <source>
        <dbReference type="EMBL" id="MFC3031535.1"/>
    </source>
</evidence>